<sequence length="40" mass="4333">MTVWEFRCAVEGFKSANAPEEKAAPGMSDDQLAELGIEGF</sequence>
<evidence type="ECO:0000313" key="1">
    <source>
        <dbReference type="EMBL" id="OYR18950.1"/>
    </source>
</evidence>
<keyword evidence="2" id="KW-1185">Reference proteome</keyword>
<evidence type="ECO:0000313" key="2">
    <source>
        <dbReference type="Proteomes" id="UP000215590"/>
    </source>
</evidence>
<organism evidence="1 2">
    <name type="scientific">Brucella thiophenivorans</name>
    <dbReference type="NCBI Taxonomy" id="571255"/>
    <lineage>
        <taxon>Bacteria</taxon>
        <taxon>Pseudomonadati</taxon>
        <taxon>Pseudomonadota</taxon>
        <taxon>Alphaproteobacteria</taxon>
        <taxon>Hyphomicrobiales</taxon>
        <taxon>Brucellaceae</taxon>
        <taxon>Brucella/Ochrobactrum group</taxon>
        <taxon>Brucella</taxon>
    </lineage>
</organism>
<reference evidence="1 2" key="1">
    <citation type="submission" date="2017-07" db="EMBL/GenBank/DDBJ databases">
        <title>Phylogenetic study on the rhizospheric bacterium Ochrobactrum sp. A44.</title>
        <authorList>
            <person name="Krzyzanowska D.M."/>
            <person name="Ossowicki A."/>
            <person name="Rajewska M."/>
            <person name="Maciag T."/>
            <person name="Kaczynski Z."/>
            <person name="Czerwicka M."/>
            <person name="Jafra S."/>
        </authorList>
    </citation>
    <scope>NUCLEOTIDE SEQUENCE [LARGE SCALE GENOMIC DNA]</scope>
    <source>
        <strain evidence="1 2">DSM 7216</strain>
    </source>
</reference>
<dbReference type="Proteomes" id="UP000215590">
    <property type="component" value="Unassembled WGS sequence"/>
</dbReference>
<accession>A0A256FW33</accession>
<proteinExistence type="predicted"/>
<protein>
    <submittedName>
        <fullName evidence="1">Uncharacterized protein</fullName>
    </submittedName>
</protein>
<dbReference type="RefSeq" id="WP_268876333.1">
    <property type="nucleotide sequence ID" value="NZ_JBHEEK010000002.1"/>
</dbReference>
<comment type="caution">
    <text evidence="1">The sequence shown here is derived from an EMBL/GenBank/DDBJ whole genome shotgun (WGS) entry which is preliminary data.</text>
</comment>
<name>A0A256FW33_9HYPH</name>
<dbReference type="EMBL" id="NNRJ01000019">
    <property type="protein sequence ID" value="OYR18950.1"/>
    <property type="molecule type" value="Genomic_DNA"/>
</dbReference>
<dbReference type="AlphaFoldDB" id="A0A256FW33"/>
<gene>
    <name evidence="1" type="ORF">CEV31_2290</name>
</gene>